<dbReference type="InterPro" id="IPR019887">
    <property type="entry name" value="Tscrpt_reg_AsnC/Lrp_C"/>
</dbReference>
<dbReference type="InterPro" id="IPR019888">
    <property type="entry name" value="Tscrpt_reg_AsnC-like"/>
</dbReference>
<dbReference type="InterPro" id="IPR011008">
    <property type="entry name" value="Dimeric_a/b-barrel"/>
</dbReference>
<feature type="domain" description="HTH asnC-type" evidence="4">
    <location>
        <begin position="1"/>
        <end position="62"/>
    </location>
</feature>
<dbReference type="PRINTS" id="PR00033">
    <property type="entry name" value="HTHASNC"/>
</dbReference>
<comment type="caution">
    <text evidence="5">The sequence shown here is derived from an EMBL/GenBank/DDBJ whole genome shotgun (WGS) entry which is preliminary data.</text>
</comment>
<dbReference type="Pfam" id="PF01037">
    <property type="entry name" value="AsnC_trans_reg"/>
    <property type="match status" value="1"/>
</dbReference>
<reference evidence="5 6" key="1">
    <citation type="submission" date="2024-09" db="EMBL/GenBank/DDBJ databases">
        <authorList>
            <person name="Sun Q."/>
            <person name="Mori K."/>
        </authorList>
    </citation>
    <scope>NUCLEOTIDE SEQUENCE [LARGE SCALE GENOMIC DNA]</scope>
    <source>
        <strain evidence="5 6">TBRC 2205</strain>
    </source>
</reference>
<evidence type="ECO:0000256" key="3">
    <source>
        <dbReference type="ARBA" id="ARBA00023163"/>
    </source>
</evidence>
<dbReference type="InterPro" id="IPR011991">
    <property type="entry name" value="ArsR-like_HTH"/>
</dbReference>
<dbReference type="InterPro" id="IPR000485">
    <property type="entry name" value="AsnC-type_HTH_dom"/>
</dbReference>
<dbReference type="SUPFAM" id="SSF46785">
    <property type="entry name" value="Winged helix' DNA-binding domain"/>
    <property type="match status" value="1"/>
</dbReference>
<dbReference type="CDD" id="cd00090">
    <property type="entry name" value="HTH_ARSR"/>
    <property type="match status" value="1"/>
</dbReference>
<dbReference type="EMBL" id="JBHLUE010000011">
    <property type="protein sequence ID" value="MFC0565681.1"/>
    <property type="molecule type" value="Genomic_DNA"/>
</dbReference>
<evidence type="ECO:0000256" key="1">
    <source>
        <dbReference type="ARBA" id="ARBA00023015"/>
    </source>
</evidence>
<gene>
    <name evidence="5" type="ORF">ACFFHU_16260</name>
</gene>
<dbReference type="Proteomes" id="UP001589894">
    <property type="component" value="Unassembled WGS sequence"/>
</dbReference>
<dbReference type="Gene3D" id="1.10.10.10">
    <property type="entry name" value="Winged helix-like DNA-binding domain superfamily/Winged helix DNA-binding domain"/>
    <property type="match status" value="1"/>
</dbReference>
<keyword evidence="1" id="KW-0805">Transcription regulation</keyword>
<dbReference type="SMART" id="SM00344">
    <property type="entry name" value="HTH_ASNC"/>
    <property type="match status" value="1"/>
</dbReference>
<dbReference type="PANTHER" id="PTHR30154">
    <property type="entry name" value="LEUCINE-RESPONSIVE REGULATORY PROTEIN"/>
    <property type="match status" value="1"/>
</dbReference>
<evidence type="ECO:0000259" key="4">
    <source>
        <dbReference type="PROSITE" id="PS50956"/>
    </source>
</evidence>
<accession>A0ABV6NY19</accession>
<dbReference type="PANTHER" id="PTHR30154:SF53">
    <property type="entry name" value="HTH-TYPE TRANSCRIPTIONAL REGULATOR LRPC"/>
    <property type="match status" value="1"/>
</dbReference>
<dbReference type="InterPro" id="IPR036390">
    <property type="entry name" value="WH_DNA-bd_sf"/>
</dbReference>
<keyword evidence="3" id="KW-0804">Transcription</keyword>
<keyword evidence="6" id="KW-1185">Reference proteome</keyword>
<dbReference type="Pfam" id="PF13404">
    <property type="entry name" value="HTH_AsnC-type"/>
    <property type="match status" value="1"/>
</dbReference>
<proteinExistence type="predicted"/>
<evidence type="ECO:0000313" key="5">
    <source>
        <dbReference type="EMBL" id="MFC0565681.1"/>
    </source>
</evidence>
<name>A0ABV6NY19_9ACTN</name>
<protein>
    <submittedName>
        <fullName evidence="5">Lrp/AsnC family transcriptional regulator</fullName>
    </submittedName>
</protein>
<dbReference type="SUPFAM" id="SSF54909">
    <property type="entry name" value="Dimeric alpha+beta barrel"/>
    <property type="match status" value="1"/>
</dbReference>
<dbReference type="RefSeq" id="WP_377339691.1">
    <property type="nucleotide sequence ID" value="NZ_JBHLUE010000011.1"/>
</dbReference>
<organism evidence="5 6">
    <name type="scientific">Plantactinospora siamensis</name>
    <dbReference type="NCBI Taxonomy" id="555372"/>
    <lineage>
        <taxon>Bacteria</taxon>
        <taxon>Bacillati</taxon>
        <taxon>Actinomycetota</taxon>
        <taxon>Actinomycetes</taxon>
        <taxon>Micromonosporales</taxon>
        <taxon>Micromonosporaceae</taxon>
        <taxon>Plantactinospora</taxon>
    </lineage>
</organism>
<evidence type="ECO:0000313" key="6">
    <source>
        <dbReference type="Proteomes" id="UP001589894"/>
    </source>
</evidence>
<dbReference type="Gene3D" id="3.30.70.920">
    <property type="match status" value="1"/>
</dbReference>
<dbReference type="InterPro" id="IPR036388">
    <property type="entry name" value="WH-like_DNA-bd_sf"/>
</dbReference>
<keyword evidence="2" id="KW-0238">DNA-binding</keyword>
<sequence length="147" mass="16225">MDEMDWALLRELQADARLSYSELSRRVHLSPPAVAERVRRLEESGVVTGYHAQLDLARAGRSVVALIQMSCYGPRCVLRDPEVAGWPEILEIMRVTGDACSVLKVAAGSIDSFERLIDRLAPYGRPASTMVLSTPLARRSIDPLPPP</sequence>
<evidence type="ECO:0000256" key="2">
    <source>
        <dbReference type="ARBA" id="ARBA00023125"/>
    </source>
</evidence>
<dbReference type="PROSITE" id="PS50956">
    <property type="entry name" value="HTH_ASNC_2"/>
    <property type="match status" value="1"/>
</dbReference>